<keyword evidence="4 6" id="KW-1133">Transmembrane helix</keyword>
<dbReference type="Pfam" id="PF00892">
    <property type="entry name" value="EamA"/>
    <property type="match status" value="2"/>
</dbReference>
<comment type="similarity">
    <text evidence="2">Belongs to the EamA transporter family.</text>
</comment>
<keyword evidence="3 6" id="KW-0812">Transmembrane</keyword>
<feature type="transmembrane region" description="Helical" evidence="6">
    <location>
        <begin position="90"/>
        <end position="110"/>
    </location>
</feature>
<evidence type="ECO:0000256" key="5">
    <source>
        <dbReference type="ARBA" id="ARBA00023136"/>
    </source>
</evidence>
<feature type="domain" description="EamA" evidence="7">
    <location>
        <begin position="1"/>
        <end position="133"/>
    </location>
</feature>
<comment type="subcellular location">
    <subcellularLocation>
        <location evidence="1">Membrane</location>
        <topology evidence="1">Multi-pass membrane protein</topology>
    </subcellularLocation>
</comment>
<dbReference type="SUPFAM" id="SSF103481">
    <property type="entry name" value="Multidrug resistance efflux transporter EmrE"/>
    <property type="match status" value="2"/>
</dbReference>
<gene>
    <name evidence="8" type="ORF">A3J64_01260</name>
</gene>
<dbReference type="Gene3D" id="1.10.3730.20">
    <property type="match status" value="1"/>
</dbReference>
<sequence length="290" mass="33144">MIGMLLAFFAGLSYSARDAFSKRALKNLDEYVTAWALRFFALPLIIVLLFSFEMPEVKPAFWWWLVIVTIIDIIIMVIFMKAVKISDLSLVIPILAFTPLFILIISPFWIHELPNIYGIIGIVLVVIGAYILNIKEKNKGWLFPLKALLINKGLRLMFFASFLMAITTIIDRVAIENSSPIFYLIFIHLLYVLMFLPIVLYRLKGKIKSTFIFKNIKLMLPVGLSSGFFLLFHMLAIPLTYVSYVSAIEKLSIIISVIFGYFIFKERNIKGRLTGAVIMVLGILFIILGR</sequence>
<feature type="transmembrane region" description="Helical" evidence="6">
    <location>
        <begin position="116"/>
        <end position="133"/>
    </location>
</feature>
<evidence type="ECO:0000256" key="2">
    <source>
        <dbReference type="ARBA" id="ARBA00007362"/>
    </source>
</evidence>
<evidence type="ECO:0000256" key="3">
    <source>
        <dbReference type="ARBA" id="ARBA00022692"/>
    </source>
</evidence>
<name>A0A1G2FGE3_9BACT</name>
<proteinExistence type="inferred from homology"/>
<dbReference type="EMBL" id="MHNB01000015">
    <property type="protein sequence ID" value="OGZ37125.1"/>
    <property type="molecule type" value="Genomic_DNA"/>
</dbReference>
<reference evidence="8 9" key="1">
    <citation type="journal article" date="2016" name="Nat. Commun.">
        <title>Thousands of microbial genomes shed light on interconnected biogeochemical processes in an aquifer system.</title>
        <authorList>
            <person name="Anantharaman K."/>
            <person name="Brown C.T."/>
            <person name="Hug L.A."/>
            <person name="Sharon I."/>
            <person name="Castelle C.J."/>
            <person name="Probst A.J."/>
            <person name="Thomas B.C."/>
            <person name="Singh A."/>
            <person name="Wilkins M.J."/>
            <person name="Karaoz U."/>
            <person name="Brodie E.L."/>
            <person name="Williams K.H."/>
            <person name="Hubbard S.S."/>
            <person name="Banfield J.F."/>
        </authorList>
    </citation>
    <scope>NUCLEOTIDE SEQUENCE [LARGE SCALE GENOMIC DNA]</scope>
</reference>
<accession>A0A1G2FGE3</accession>
<evidence type="ECO:0000256" key="1">
    <source>
        <dbReference type="ARBA" id="ARBA00004141"/>
    </source>
</evidence>
<evidence type="ECO:0000313" key="9">
    <source>
        <dbReference type="Proteomes" id="UP000177061"/>
    </source>
</evidence>
<evidence type="ECO:0000259" key="7">
    <source>
        <dbReference type="Pfam" id="PF00892"/>
    </source>
</evidence>
<dbReference type="InterPro" id="IPR050638">
    <property type="entry name" value="AA-Vitamin_Transporters"/>
</dbReference>
<dbReference type="AlphaFoldDB" id="A0A1G2FGE3"/>
<dbReference type="GO" id="GO:0016020">
    <property type="term" value="C:membrane"/>
    <property type="evidence" value="ECO:0007669"/>
    <property type="project" value="UniProtKB-SubCell"/>
</dbReference>
<dbReference type="PANTHER" id="PTHR32322:SF2">
    <property type="entry name" value="EAMA DOMAIN-CONTAINING PROTEIN"/>
    <property type="match status" value="1"/>
</dbReference>
<feature type="transmembrane region" description="Helical" evidence="6">
    <location>
        <begin position="154"/>
        <end position="175"/>
    </location>
</feature>
<evidence type="ECO:0000256" key="4">
    <source>
        <dbReference type="ARBA" id="ARBA00022989"/>
    </source>
</evidence>
<dbReference type="InterPro" id="IPR037185">
    <property type="entry name" value="EmrE-like"/>
</dbReference>
<comment type="caution">
    <text evidence="8">The sequence shown here is derived from an EMBL/GenBank/DDBJ whole genome shotgun (WGS) entry which is preliminary data.</text>
</comment>
<protein>
    <recommendedName>
        <fullName evidence="7">EamA domain-containing protein</fullName>
    </recommendedName>
</protein>
<dbReference type="PANTHER" id="PTHR32322">
    <property type="entry name" value="INNER MEMBRANE TRANSPORTER"/>
    <property type="match status" value="1"/>
</dbReference>
<organism evidence="8 9">
    <name type="scientific">Candidatus Portnoybacteria bacterium RIFCSPHIGHO2_12_FULL_38_9</name>
    <dbReference type="NCBI Taxonomy" id="1801997"/>
    <lineage>
        <taxon>Bacteria</taxon>
        <taxon>Candidatus Portnoyibacteriota</taxon>
    </lineage>
</organism>
<feature type="transmembrane region" description="Helical" evidence="6">
    <location>
        <begin position="271"/>
        <end position="289"/>
    </location>
</feature>
<feature type="transmembrane region" description="Helical" evidence="6">
    <location>
        <begin position="62"/>
        <end position="83"/>
    </location>
</feature>
<keyword evidence="5 6" id="KW-0472">Membrane</keyword>
<feature type="transmembrane region" description="Helical" evidence="6">
    <location>
        <begin position="215"/>
        <end position="235"/>
    </location>
</feature>
<feature type="transmembrane region" description="Helical" evidence="6">
    <location>
        <begin position="31"/>
        <end position="50"/>
    </location>
</feature>
<feature type="transmembrane region" description="Helical" evidence="6">
    <location>
        <begin position="241"/>
        <end position="264"/>
    </location>
</feature>
<dbReference type="InterPro" id="IPR000620">
    <property type="entry name" value="EamA_dom"/>
</dbReference>
<evidence type="ECO:0000256" key="6">
    <source>
        <dbReference type="SAM" id="Phobius"/>
    </source>
</evidence>
<evidence type="ECO:0000313" key="8">
    <source>
        <dbReference type="EMBL" id="OGZ37125.1"/>
    </source>
</evidence>
<feature type="transmembrane region" description="Helical" evidence="6">
    <location>
        <begin position="181"/>
        <end position="203"/>
    </location>
</feature>
<dbReference type="STRING" id="1801997.A3J64_01260"/>
<dbReference type="Proteomes" id="UP000177061">
    <property type="component" value="Unassembled WGS sequence"/>
</dbReference>
<feature type="domain" description="EamA" evidence="7">
    <location>
        <begin position="152"/>
        <end position="287"/>
    </location>
</feature>